<dbReference type="PANTHER" id="PTHR13690:SF124">
    <property type="entry name" value="TRANSCRIPTION FACTOR RF2A"/>
    <property type="match status" value="1"/>
</dbReference>
<proteinExistence type="predicted"/>
<reference evidence="9" key="1">
    <citation type="submission" date="2021-08" db="EMBL/GenBank/DDBJ databases">
        <title>WGS assembly of Ceratopteris richardii.</title>
        <authorList>
            <person name="Marchant D.B."/>
            <person name="Chen G."/>
            <person name="Jenkins J."/>
            <person name="Shu S."/>
            <person name="Leebens-Mack J."/>
            <person name="Grimwood J."/>
            <person name="Schmutz J."/>
            <person name="Soltis P."/>
            <person name="Soltis D."/>
            <person name="Chen Z.-H."/>
        </authorList>
    </citation>
    <scope>NUCLEOTIDE SEQUENCE</scope>
    <source>
        <strain evidence="9">Whitten #5841</strain>
        <tissue evidence="9">Leaf</tissue>
    </source>
</reference>
<evidence type="ECO:0000256" key="1">
    <source>
        <dbReference type="ARBA" id="ARBA00004123"/>
    </source>
</evidence>
<sequence length="612" mass="67981">MESVGDSQNDPAYHGQPFLRSSFQSSSASNPVSDSIAVASPSSSHSGHREDTATTLFNKLQKADFRFHSRTQGQYSSYSGLFPQYPQTRDQSFMHQPTPHLRSLSQPSSFFQGVLQNTAFQHGISPPYQEGTVKNKDEAVCIASSPSSGPHKVVSSIDFSSSDQEMSAAPSISAHSVPPLPPLSPSPSTYQATLKKHNVESSQVPLGQMNWKGHRRSRSEVSYAAGKDALFSSALPSGRTEVCIGDIHKLNRSNTTSRKELLKVCDSMSMDVDDEREREGIDDMFQTFKNVNEIENHPKDGIPGQENVDNPKVLKRRGISGACLLNEYAKSQSHFLEKPFSLQELSDSEKEESDKEDDSYMEASHEGVSVDDSQMDETMKGNPSILCHQRSNSMDSLTYSTGGGDNAQQSSGASCSKQLRHHQSLSMDGSFDSRLSVLNGELDGMDMKKILADEKLAEIALIDPKRAKRILANRQSAARSKERKARYISELERKVQTLQTEATTLSAQLTMMQRDSTGLTNENNELKLRLQSMEQQAQLREALHEALRDEVQRLKVATGQIQGSFNEHFFHMMHQNPQHSLNQIDQQCPQVHLQQRQSSTSSSTLNRKAVLE</sequence>
<keyword evidence="3" id="KW-0238">DNA-binding</keyword>
<evidence type="ECO:0000256" key="6">
    <source>
        <dbReference type="SAM" id="Coils"/>
    </source>
</evidence>
<dbReference type="InterPro" id="IPR044759">
    <property type="entry name" value="bZIP_RF2"/>
</dbReference>
<protein>
    <recommendedName>
        <fullName evidence="8">BZIP domain-containing protein</fullName>
    </recommendedName>
</protein>
<dbReference type="GO" id="GO:0003700">
    <property type="term" value="F:DNA-binding transcription factor activity"/>
    <property type="evidence" value="ECO:0007669"/>
    <property type="project" value="InterPro"/>
</dbReference>
<feature type="compositionally biased region" description="Low complexity" evidence="7">
    <location>
        <begin position="21"/>
        <end position="45"/>
    </location>
</feature>
<feature type="coiled-coil region" evidence="6">
    <location>
        <begin position="481"/>
        <end position="550"/>
    </location>
</feature>
<dbReference type="EMBL" id="CM035407">
    <property type="protein sequence ID" value="KAH7445212.1"/>
    <property type="molecule type" value="Genomic_DNA"/>
</dbReference>
<comment type="caution">
    <text evidence="9">The sequence shown here is derived from an EMBL/GenBank/DDBJ whole genome shotgun (WGS) entry which is preliminary data.</text>
</comment>
<dbReference type="AlphaFoldDB" id="A0A8T2VCY2"/>
<accession>A0A8T2VCY2</accession>
<feature type="region of interest" description="Disordered" evidence="7">
    <location>
        <begin position="143"/>
        <end position="190"/>
    </location>
</feature>
<evidence type="ECO:0000313" key="10">
    <source>
        <dbReference type="Proteomes" id="UP000825935"/>
    </source>
</evidence>
<feature type="compositionally biased region" description="Polar residues" evidence="7">
    <location>
        <begin position="1"/>
        <end position="10"/>
    </location>
</feature>
<dbReference type="EMBL" id="CM035407">
    <property type="protein sequence ID" value="KAH7445213.1"/>
    <property type="molecule type" value="Genomic_DNA"/>
</dbReference>
<feature type="region of interest" description="Disordered" evidence="7">
    <location>
        <begin position="340"/>
        <end position="417"/>
    </location>
</feature>
<evidence type="ECO:0000256" key="2">
    <source>
        <dbReference type="ARBA" id="ARBA00023015"/>
    </source>
</evidence>
<feature type="region of interest" description="Disordered" evidence="7">
    <location>
        <begin position="1"/>
        <end position="54"/>
    </location>
</feature>
<dbReference type="PANTHER" id="PTHR13690">
    <property type="entry name" value="TRANSCRIPTION FACTOR POSF21-RELATED"/>
    <property type="match status" value="1"/>
</dbReference>
<dbReference type="GO" id="GO:0005634">
    <property type="term" value="C:nucleus"/>
    <property type="evidence" value="ECO:0007669"/>
    <property type="project" value="UniProtKB-SubCell"/>
</dbReference>
<evidence type="ECO:0000256" key="3">
    <source>
        <dbReference type="ARBA" id="ARBA00023125"/>
    </source>
</evidence>
<keyword evidence="6" id="KW-0175">Coiled coil</keyword>
<evidence type="ECO:0000259" key="8">
    <source>
        <dbReference type="PROSITE" id="PS50217"/>
    </source>
</evidence>
<feature type="compositionally biased region" description="Acidic residues" evidence="7">
    <location>
        <begin position="349"/>
        <end position="360"/>
    </location>
</feature>
<dbReference type="CDD" id="cd14703">
    <property type="entry name" value="bZIP_plant_RF2"/>
    <property type="match status" value="1"/>
</dbReference>
<dbReference type="PROSITE" id="PS50217">
    <property type="entry name" value="BZIP"/>
    <property type="match status" value="1"/>
</dbReference>
<organism evidence="9 10">
    <name type="scientific">Ceratopteris richardii</name>
    <name type="common">Triangle waterfern</name>
    <dbReference type="NCBI Taxonomy" id="49495"/>
    <lineage>
        <taxon>Eukaryota</taxon>
        <taxon>Viridiplantae</taxon>
        <taxon>Streptophyta</taxon>
        <taxon>Embryophyta</taxon>
        <taxon>Tracheophyta</taxon>
        <taxon>Polypodiopsida</taxon>
        <taxon>Polypodiidae</taxon>
        <taxon>Polypodiales</taxon>
        <taxon>Pteridineae</taxon>
        <taxon>Pteridaceae</taxon>
        <taxon>Parkerioideae</taxon>
        <taxon>Ceratopteris</taxon>
    </lineage>
</organism>
<keyword evidence="5" id="KW-0539">Nucleus</keyword>
<comment type="subcellular location">
    <subcellularLocation>
        <location evidence="1">Nucleus</location>
    </subcellularLocation>
</comment>
<dbReference type="GO" id="GO:0003677">
    <property type="term" value="F:DNA binding"/>
    <property type="evidence" value="ECO:0007669"/>
    <property type="project" value="UniProtKB-KW"/>
</dbReference>
<keyword evidence="4" id="KW-0804">Transcription</keyword>
<dbReference type="InterPro" id="IPR046347">
    <property type="entry name" value="bZIP_sf"/>
</dbReference>
<evidence type="ECO:0000256" key="7">
    <source>
        <dbReference type="SAM" id="MobiDB-lite"/>
    </source>
</evidence>
<feature type="domain" description="BZIP" evidence="8">
    <location>
        <begin position="463"/>
        <end position="526"/>
    </location>
</feature>
<dbReference type="OrthoDB" id="1435597at2759"/>
<dbReference type="Pfam" id="PF00170">
    <property type="entry name" value="bZIP_1"/>
    <property type="match status" value="1"/>
</dbReference>
<dbReference type="Proteomes" id="UP000825935">
    <property type="component" value="Chromosome 2"/>
</dbReference>
<evidence type="ECO:0000313" key="9">
    <source>
        <dbReference type="EMBL" id="KAH7445212.1"/>
    </source>
</evidence>
<evidence type="ECO:0000256" key="4">
    <source>
        <dbReference type="ARBA" id="ARBA00023163"/>
    </source>
</evidence>
<name>A0A8T2VCY2_CERRI</name>
<dbReference type="SUPFAM" id="SSF57959">
    <property type="entry name" value="Leucine zipper domain"/>
    <property type="match status" value="1"/>
</dbReference>
<keyword evidence="10" id="KW-1185">Reference proteome</keyword>
<evidence type="ECO:0000256" key="5">
    <source>
        <dbReference type="ARBA" id="ARBA00023242"/>
    </source>
</evidence>
<gene>
    <name evidence="9" type="ORF">KP509_02G112800</name>
</gene>
<keyword evidence="2" id="KW-0805">Transcription regulation</keyword>
<dbReference type="FunFam" id="1.20.5.170:FF:000009">
    <property type="entry name" value="probable transcription factor PosF21"/>
    <property type="match status" value="1"/>
</dbReference>
<feature type="compositionally biased region" description="Polar residues" evidence="7">
    <location>
        <begin position="389"/>
        <end position="417"/>
    </location>
</feature>
<dbReference type="Gene3D" id="1.20.5.170">
    <property type="match status" value="1"/>
</dbReference>
<dbReference type="InterPro" id="IPR004827">
    <property type="entry name" value="bZIP"/>
</dbReference>
<dbReference type="SMART" id="SM00338">
    <property type="entry name" value="BRLZ"/>
    <property type="match status" value="1"/>
</dbReference>